<comment type="subcellular location">
    <subcellularLocation>
        <location evidence="1 7">Cell membrane</location>
        <topology evidence="1 7">Multi-pass membrane protein</topology>
    </subcellularLocation>
</comment>
<reference evidence="9 10" key="1">
    <citation type="submission" date="2019-03" db="EMBL/GenBank/DDBJ databases">
        <title>Draft genome sequences of novel Actinobacteria.</title>
        <authorList>
            <person name="Sahin N."/>
            <person name="Ay H."/>
            <person name="Saygin H."/>
        </authorList>
    </citation>
    <scope>NUCLEOTIDE SEQUENCE [LARGE SCALE GENOMIC DNA]</scope>
    <source>
        <strain evidence="9 10">5K138</strain>
    </source>
</reference>
<keyword evidence="10" id="KW-1185">Reference proteome</keyword>
<gene>
    <name evidence="9" type="ORF">E1269_18895</name>
</gene>
<evidence type="ECO:0000259" key="8">
    <source>
        <dbReference type="PROSITE" id="PS50928"/>
    </source>
</evidence>
<evidence type="ECO:0000256" key="2">
    <source>
        <dbReference type="ARBA" id="ARBA00022448"/>
    </source>
</evidence>
<evidence type="ECO:0000256" key="4">
    <source>
        <dbReference type="ARBA" id="ARBA00022692"/>
    </source>
</evidence>
<evidence type="ECO:0000256" key="1">
    <source>
        <dbReference type="ARBA" id="ARBA00004651"/>
    </source>
</evidence>
<dbReference type="PROSITE" id="PS50928">
    <property type="entry name" value="ABC_TM1"/>
    <property type="match status" value="1"/>
</dbReference>
<feature type="transmembrane region" description="Helical" evidence="7">
    <location>
        <begin position="190"/>
        <end position="208"/>
    </location>
</feature>
<proteinExistence type="inferred from homology"/>
<dbReference type="CDD" id="cd06261">
    <property type="entry name" value="TM_PBP2"/>
    <property type="match status" value="1"/>
</dbReference>
<evidence type="ECO:0000313" key="10">
    <source>
        <dbReference type="Proteomes" id="UP000294739"/>
    </source>
</evidence>
<feature type="transmembrane region" description="Helical" evidence="7">
    <location>
        <begin position="12"/>
        <end position="33"/>
    </location>
</feature>
<feature type="transmembrane region" description="Helical" evidence="7">
    <location>
        <begin position="243"/>
        <end position="261"/>
    </location>
</feature>
<feature type="domain" description="ABC transmembrane type-1" evidence="8">
    <location>
        <begin position="66"/>
        <end position="261"/>
    </location>
</feature>
<evidence type="ECO:0000256" key="5">
    <source>
        <dbReference type="ARBA" id="ARBA00022989"/>
    </source>
</evidence>
<keyword evidence="3" id="KW-1003">Cell membrane</keyword>
<dbReference type="Gene3D" id="1.10.3720.10">
    <property type="entry name" value="MetI-like"/>
    <property type="match status" value="1"/>
</dbReference>
<keyword evidence="5 7" id="KW-1133">Transmembrane helix</keyword>
<protein>
    <submittedName>
        <fullName evidence="9">Carbohydrate ABC transporter permease</fullName>
    </submittedName>
</protein>
<keyword evidence="6 7" id="KW-0472">Membrane</keyword>
<keyword evidence="2 7" id="KW-0813">Transport</keyword>
<dbReference type="RefSeq" id="WP_131897348.1">
    <property type="nucleotide sequence ID" value="NZ_SMKZ01000028.1"/>
</dbReference>
<dbReference type="InterPro" id="IPR050901">
    <property type="entry name" value="BP-dep_ABC_trans_perm"/>
</dbReference>
<dbReference type="InParanoid" id="A0A4V6PFL0"/>
<evidence type="ECO:0000313" key="9">
    <source>
        <dbReference type="EMBL" id="TDE08008.1"/>
    </source>
</evidence>
<organism evidence="9 10">
    <name type="scientific">Jiangella asiatica</name>
    <dbReference type="NCBI Taxonomy" id="2530372"/>
    <lineage>
        <taxon>Bacteria</taxon>
        <taxon>Bacillati</taxon>
        <taxon>Actinomycetota</taxon>
        <taxon>Actinomycetes</taxon>
        <taxon>Jiangellales</taxon>
        <taxon>Jiangellaceae</taxon>
        <taxon>Jiangella</taxon>
    </lineage>
</organism>
<dbReference type="InterPro" id="IPR035906">
    <property type="entry name" value="MetI-like_sf"/>
</dbReference>
<dbReference type="PANTHER" id="PTHR32243">
    <property type="entry name" value="MALTOSE TRANSPORT SYSTEM PERMEASE-RELATED"/>
    <property type="match status" value="1"/>
</dbReference>
<dbReference type="Proteomes" id="UP000294739">
    <property type="component" value="Unassembled WGS sequence"/>
</dbReference>
<accession>A0A4V6PFL0</accession>
<feature type="transmembrane region" description="Helical" evidence="7">
    <location>
        <begin position="104"/>
        <end position="129"/>
    </location>
</feature>
<dbReference type="OrthoDB" id="3569827at2"/>
<comment type="similarity">
    <text evidence="7">Belongs to the binding-protein-dependent transport system permease family.</text>
</comment>
<evidence type="ECO:0000256" key="6">
    <source>
        <dbReference type="ARBA" id="ARBA00023136"/>
    </source>
</evidence>
<evidence type="ECO:0000256" key="3">
    <source>
        <dbReference type="ARBA" id="ARBA00022475"/>
    </source>
</evidence>
<dbReference type="PANTHER" id="PTHR32243:SF18">
    <property type="entry name" value="INNER MEMBRANE ABC TRANSPORTER PERMEASE PROTEIN YCJP"/>
    <property type="match status" value="1"/>
</dbReference>
<dbReference type="EMBL" id="SMKZ01000028">
    <property type="protein sequence ID" value="TDE08008.1"/>
    <property type="molecule type" value="Genomic_DNA"/>
</dbReference>
<comment type="caution">
    <text evidence="9">The sequence shown here is derived from an EMBL/GenBank/DDBJ whole genome shotgun (WGS) entry which is preliminary data.</text>
</comment>
<dbReference type="GO" id="GO:0005886">
    <property type="term" value="C:plasma membrane"/>
    <property type="evidence" value="ECO:0007669"/>
    <property type="project" value="UniProtKB-SubCell"/>
</dbReference>
<feature type="transmembrane region" description="Helical" evidence="7">
    <location>
        <begin position="72"/>
        <end position="92"/>
    </location>
</feature>
<keyword evidence="4 7" id="KW-0812">Transmembrane</keyword>
<dbReference type="GO" id="GO:0055085">
    <property type="term" value="P:transmembrane transport"/>
    <property type="evidence" value="ECO:0007669"/>
    <property type="project" value="InterPro"/>
</dbReference>
<feature type="transmembrane region" description="Helical" evidence="7">
    <location>
        <begin position="149"/>
        <end position="169"/>
    </location>
</feature>
<evidence type="ECO:0000256" key="7">
    <source>
        <dbReference type="RuleBase" id="RU363032"/>
    </source>
</evidence>
<dbReference type="InterPro" id="IPR000515">
    <property type="entry name" value="MetI-like"/>
</dbReference>
<dbReference type="Pfam" id="PF00528">
    <property type="entry name" value="BPD_transp_1"/>
    <property type="match status" value="1"/>
</dbReference>
<sequence length="275" mass="29482">MIGRRTGLASKAFVLGLLVVYAIPLAWIALTALKSEELARAEPNTIFFRPTLETFRHTLEVASESVATSIKIAVAVTVLVLAVAVPAAYALARKVSARWSRTVAVLLGALLVLQMVPQPMAVIPLYQILAGWGLVDTLPGLILADTANLVPFAILLLRPFVLAIPGEIYEAAQVDGASGRRTFRSIVIPLLPNGIATVATIVFIMTWGEFVYATTLITNQQGLPVSGLLAQQTSMYSVEWSRLMGLSLLTSLPLLVVFLIAKRRLVAGLSLGAVR</sequence>
<name>A0A4V6PFL0_9ACTN</name>
<dbReference type="AlphaFoldDB" id="A0A4V6PFL0"/>
<dbReference type="SUPFAM" id="SSF161098">
    <property type="entry name" value="MetI-like"/>
    <property type="match status" value="1"/>
</dbReference>